<name>A0AAW2NZ60_9LAMI</name>
<reference evidence="2" key="1">
    <citation type="submission" date="2020-06" db="EMBL/GenBank/DDBJ databases">
        <authorList>
            <person name="Li T."/>
            <person name="Hu X."/>
            <person name="Zhang T."/>
            <person name="Song X."/>
            <person name="Zhang H."/>
            <person name="Dai N."/>
            <person name="Sheng W."/>
            <person name="Hou X."/>
            <person name="Wei L."/>
        </authorList>
    </citation>
    <scope>NUCLEOTIDE SEQUENCE</scope>
    <source>
        <strain evidence="2">G01</strain>
        <tissue evidence="2">Leaf</tissue>
    </source>
</reference>
<dbReference type="EMBL" id="JACGWK010000006">
    <property type="protein sequence ID" value="KAL0347964.1"/>
    <property type="molecule type" value="Genomic_DNA"/>
</dbReference>
<dbReference type="PANTHER" id="PTHR33325">
    <property type="entry name" value="ZINC FINGER, CCHC-TYPE-RELATED"/>
    <property type="match status" value="1"/>
</dbReference>
<comment type="caution">
    <text evidence="2">The sequence shown here is derived from an EMBL/GenBank/DDBJ whole genome shotgun (WGS) entry which is preliminary data.</text>
</comment>
<reference evidence="2" key="2">
    <citation type="journal article" date="2024" name="Plant">
        <title>Genomic evolution and insights into agronomic trait innovations of Sesamum species.</title>
        <authorList>
            <person name="Miao H."/>
            <person name="Wang L."/>
            <person name="Qu L."/>
            <person name="Liu H."/>
            <person name="Sun Y."/>
            <person name="Le M."/>
            <person name="Wang Q."/>
            <person name="Wei S."/>
            <person name="Zheng Y."/>
            <person name="Lin W."/>
            <person name="Duan Y."/>
            <person name="Cao H."/>
            <person name="Xiong S."/>
            <person name="Wang X."/>
            <person name="Wei L."/>
            <person name="Li C."/>
            <person name="Ma Q."/>
            <person name="Ju M."/>
            <person name="Zhao R."/>
            <person name="Li G."/>
            <person name="Mu C."/>
            <person name="Tian Q."/>
            <person name="Mei H."/>
            <person name="Zhang T."/>
            <person name="Gao T."/>
            <person name="Zhang H."/>
        </authorList>
    </citation>
    <scope>NUCLEOTIDE SEQUENCE</scope>
    <source>
        <strain evidence="2">G01</strain>
    </source>
</reference>
<feature type="compositionally biased region" description="Basic and acidic residues" evidence="1">
    <location>
        <begin position="27"/>
        <end position="52"/>
    </location>
</feature>
<dbReference type="AlphaFoldDB" id="A0AAW2NZ60"/>
<feature type="compositionally biased region" description="Basic residues" evidence="1">
    <location>
        <begin position="8"/>
        <end position="26"/>
    </location>
</feature>
<proteinExistence type="predicted"/>
<protein>
    <submittedName>
        <fullName evidence="2">Uncharacterized protein</fullName>
    </submittedName>
</protein>
<accession>A0AAW2NZ60</accession>
<evidence type="ECO:0000256" key="1">
    <source>
        <dbReference type="SAM" id="MobiDB-lite"/>
    </source>
</evidence>
<organism evidence="2">
    <name type="scientific">Sesamum angustifolium</name>
    <dbReference type="NCBI Taxonomy" id="2727405"/>
    <lineage>
        <taxon>Eukaryota</taxon>
        <taxon>Viridiplantae</taxon>
        <taxon>Streptophyta</taxon>
        <taxon>Embryophyta</taxon>
        <taxon>Tracheophyta</taxon>
        <taxon>Spermatophyta</taxon>
        <taxon>Magnoliopsida</taxon>
        <taxon>eudicotyledons</taxon>
        <taxon>Gunneridae</taxon>
        <taxon>Pentapetalae</taxon>
        <taxon>asterids</taxon>
        <taxon>lamiids</taxon>
        <taxon>Lamiales</taxon>
        <taxon>Pedaliaceae</taxon>
        <taxon>Sesamum</taxon>
    </lineage>
</organism>
<gene>
    <name evidence="2" type="ORF">Sangu_1024200</name>
</gene>
<evidence type="ECO:0000313" key="2">
    <source>
        <dbReference type="EMBL" id="KAL0347964.1"/>
    </source>
</evidence>
<feature type="region of interest" description="Disordered" evidence="1">
    <location>
        <begin position="1"/>
        <end position="59"/>
    </location>
</feature>
<sequence length="112" mass="13218">MNVATRNHYNHKPYRGYGRGRGRGRGYHGDNSKNIDFHQKWKNGEEKPEKENSGQTSKHVETSCYRYGGKDYWSHTCRTPKHLIDLYQESLKNKNKKIETNSLMMKVMDILI</sequence>
<dbReference type="PANTHER" id="PTHR33325:SF11">
    <property type="entry name" value="COLD SHOCK DOMAIN-CONTAINING PROTEIN 4-LIKE"/>
    <property type="match status" value="1"/>
</dbReference>